<sequence length="177" mass="19338">MKFVVLLLSTLSLVNAFGSFGSKKASPAATSPLPTFDKNTGKWSPAPNAEEPYGIGRTLLGNGPVPAFTRLTQSEDYMQAVYKFQASEKCTVRYAQGNMDAYFENPNDWAYQRKVEESGGYKKKYGEPIPQKQVILTVVWGVGITGLLGKGLLTFTSGDFCLSEANAATNYCKVFFS</sequence>
<name>A0A448ZFE5_9STRA</name>
<evidence type="ECO:0000313" key="4">
    <source>
        <dbReference type="Proteomes" id="UP000291116"/>
    </source>
</evidence>
<proteinExistence type="predicted"/>
<dbReference type="AlphaFoldDB" id="A0A448ZFE5"/>
<evidence type="ECO:0000313" key="3">
    <source>
        <dbReference type="EMBL" id="VEU40769.1"/>
    </source>
</evidence>
<feature type="compositionally biased region" description="Polar residues" evidence="1">
    <location>
        <begin position="28"/>
        <end position="42"/>
    </location>
</feature>
<organism evidence="3 4">
    <name type="scientific">Pseudo-nitzschia multistriata</name>
    <dbReference type="NCBI Taxonomy" id="183589"/>
    <lineage>
        <taxon>Eukaryota</taxon>
        <taxon>Sar</taxon>
        <taxon>Stramenopiles</taxon>
        <taxon>Ochrophyta</taxon>
        <taxon>Bacillariophyta</taxon>
        <taxon>Bacillariophyceae</taxon>
        <taxon>Bacillariophycidae</taxon>
        <taxon>Bacillariales</taxon>
        <taxon>Bacillariaceae</taxon>
        <taxon>Pseudo-nitzschia</taxon>
    </lineage>
</organism>
<keyword evidence="4" id="KW-1185">Reference proteome</keyword>
<protein>
    <submittedName>
        <fullName evidence="3">Uncharacterized protein</fullName>
    </submittedName>
</protein>
<feature type="chain" id="PRO_5019139706" evidence="2">
    <location>
        <begin position="17"/>
        <end position="177"/>
    </location>
</feature>
<accession>A0A448ZFE5</accession>
<feature type="region of interest" description="Disordered" evidence="1">
    <location>
        <begin position="22"/>
        <end position="48"/>
    </location>
</feature>
<reference evidence="3 4" key="1">
    <citation type="submission" date="2019-01" db="EMBL/GenBank/DDBJ databases">
        <authorList>
            <person name="Ferrante I. M."/>
        </authorList>
    </citation>
    <scope>NUCLEOTIDE SEQUENCE [LARGE SCALE GENOMIC DNA]</scope>
    <source>
        <strain evidence="3 4">B856</strain>
    </source>
</reference>
<evidence type="ECO:0000256" key="1">
    <source>
        <dbReference type="SAM" id="MobiDB-lite"/>
    </source>
</evidence>
<dbReference type="OrthoDB" id="196088at2759"/>
<keyword evidence="2" id="KW-0732">Signal</keyword>
<gene>
    <name evidence="3" type="ORF">PSNMU_V1.4_AUG-EV-PASAV3_0076690</name>
</gene>
<feature type="signal peptide" evidence="2">
    <location>
        <begin position="1"/>
        <end position="16"/>
    </location>
</feature>
<evidence type="ECO:0000256" key="2">
    <source>
        <dbReference type="SAM" id="SignalP"/>
    </source>
</evidence>
<dbReference type="Proteomes" id="UP000291116">
    <property type="component" value="Unassembled WGS sequence"/>
</dbReference>
<dbReference type="EMBL" id="CAACVS010000305">
    <property type="protein sequence ID" value="VEU40769.1"/>
    <property type="molecule type" value="Genomic_DNA"/>
</dbReference>